<feature type="domain" description="Alpha/beta hydrolase fold-3" evidence="2">
    <location>
        <begin position="91"/>
        <end position="294"/>
    </location>
</feature>
<evidence type="ECO:0000256" key="1">
    <source>
        <dbReference type="ARBA" id="ARBA00022801"/>
    </source>
</evidence>
<dbReference type="EMBL" id="RPFW01000005">
    <property type="protein sequence ID" value="TVZ02637.1"/>
    <property type="molecule type" value="Genomic_DNA"/>
</dbReference>
<keyword evidence="1 3" id="KW-0378">Hydrolase</keyword>
<dbReference type="OrthoDB" id="9803828at2"/>
<dbReference type="Pfam" id="PF07859">
    <property type="entry name" value="Abhydrolase_3"/>
    <property type="match status" value="1"/>
</dbReference>
<dbReference type="PANTHER" id="PTHR48081:SF8">
    <property type="entry name" value="ALPHA_BETA HYDROLASE FOLD-3 DOMAIN-CONTAINING PROTEIN-RELATED"/>
    <property type="match status" value="1"/>
</dbReference>
<dbReference type="Gene3D" id="3.40.50.1820">
    <property type="entry name" value="alpha/beta hydrolase"/>
    <property type="match status" value="1"/>
</dbReference>
<name>A0A6P2BVC3_9ACTN</name>
<sequence length="327" mass="34283">MARINRRLLVWGWITRRQVSVATMSDPEIIAVQSRKFPVNAVTRWLLGAAPSGVEATDRSVPGADGQIPVRVYRPAGASRASGDGAGRPLVVYFHGGGFVFGSLPMGDWICGTVAEQVGAVVVSVDYRLAPAHRFPAAVEDCYAALAWAAGSQAELGAAGPIGVMGESAGGCLSAVMCLLARERGGPAIAHQALIYPVTDMTADRSAGKQDLPFLSAAEMDAYKRHYLGPDGDAANPWASPLLAADHAGLPPALIQVAEHDPLRSDGLRYAAALRAAGVPVRFTEYVGVPHGFVNFPGLSSAAHQAMNEVVAAQREALTPVTEGDRR</sequence>
<keyword evidence="4" id="KW-1185">Reference proteome</keyword>
<dbReference type="PANTHER" id="PTHR48081">
    <property type="entry name" value="AB HYDROLASE SUPERFAMILY PROTEIN C4A8.06C"/>
    <property type="match status" value="1"/>
</dbReference>
<dbReference type="InterPro" id="IPR029058">
    <property type="entry name" value="AB_hydrolase_fold"/>
</dbReference>
<comment type="caution">
    <text evidence="3">The sequence shown here is derived from an EMBL/GenBank/DDBJ whole genome shotgun (WGS) entry which is preliminary data.</text>
</comment>
<reference evidence="3 4" key="1">
    <citation type="submission" date="2018-11" db="EMBL/GenBank/DDBJ databases">
        <title>Trebonia kvetii gen.nov., sp.nov., a novel acidophilic actinobacterium, and proposal of the new actinobacterial family Treboniaceae fam. nov.</title>
        <authorList>
            <person name="Rapoport D."/>
            <person name="Sagova-Mareckova M."/>
            <person name="Sedlacek I."/>
            <person name="Provaznik J."/>
            <person name="Kralova S."/>
            <person name="Pavlinic D."/>
            <person name="Benes V."/>
            <person name="Kopecky J."/>
        </authorList>
    </citation>
    <scope>NUCLEOTIDE SEQUENCE [LARGE SCALE GENOMIC DNA]</scope>
    <source>
        <strain evidence="3 4">15Tr583</strain>
    </source>
</reference>
<dbReference type="RefSeq" id="WP_145857841.1">
    <property type="nucleotide sequence ID" value="NZ_RPFW01000005.1"/>
</dbReference>
<dbReference type="GO" id="GO:0016787">
    <property type="term" value="F:hydrolase activity"/>
    <property type="evidence" value="ECO:0007669"/>
    <property type="project" value="UniProtKB-KW"/>
</dbReference>
<organism evidence="3 4">
    <name type="scientific">Trebonia kvetii</name>
    <dbReference type="NCBI Taxonomy" id="2480626"/>
    <lineage>
        <taxon>Bacteria</taxon>
        <taxon>Bacillati</taxon>
        <taxon>Actinomycetota</taxon>
        <taxon>Actinomycetes</taxon>
        <taxon>Streptosporangiales</taxon>
        <taxon>Treboniaceae</taxon>
        <taxon>Trebonia</taxon>
    </lineage>
</organism>
<dbReference type="SUPFAM" id="SSF53474">
    <property type="entry name" value="alpha/beta-Hydrolases"/>
    <property type="match status" value="1"/>
</dbReference>
<evidence type="ECO:0000313" key="4">
    <source>
        <dbReference type="Proteomes" id="UP000460272"/>
    </source>
</evidence>
<evidence type="ECO:0000313" key="3">
    <source>
        <dbReference type="EMBL" id="TVZ02637.1"/>
    </source>
</evidence>
<proteinExistence type="predicted"/>
<accession>A0A6P2BVC3</accession>
<dbReference type="InterPro" id="IPR013094">
    <property type="entry name" value="AB_hydrolase_3"/>
</dbReference>
<dbReference type="InterPro" id="IPR050300">
    <property type="entry name" value="GDXG_lipolytic_enzyme"/>
</dbReference>
<evidence type="ECO:0000259" key="2">
    <source>
        <dbReference type="Pfam" id="PF07859"/>
    </source>
</evidence>
<protein>
    <submittedName>
        <fullName evidence="3">Alpha/beta hydrolase</fullName>
    </submittedName>
</protein>
<dbReference type="AlphaFoldDB" id="A0A6P2BVC3"/>
<dbReference type="Proteomes" id="UP000460272">
    <property type="component" value="Unassembled WGS sequence"/>
</dbReference>
<gene>
    <name evidence="3" type="ORF">EAS64_28105</name>
</gene>